<evidence type="ECO:0000256" key="1">
    <source>
        <dbReference type="ARBA" id="ARBA00005254"/>
    </source>
</evidence>
<name>A0ABX7JL99_9RHOB</name>
<comment type="similarity">
    <text evidence="1 2">Belongs to the enoyl-CoA hydratase/isomerase family.</text>
</comment>
<organism evidence="3 4">
    <name type="scientific">Paracoccus methylovorus</name>
    <dbReference type="NCBI Taxonomy" id="2812658"/>
    <lineage>
        <taxon>Bacteria</taxon>
        <taxon>Pseudomonadati</taxon>
        <taxon>Pseudomonadota</taxon>
        <taxon>Alphaproteobacteria</taxon>
        <taxon>Rhodobacterales</taxon>
        <taxon>Paracoccaceae</taxon>
        <taxon>Paracoccus</taxon>
    </lineage>
</organism>
<dbReference type="RefSeq" id="WP_205295987.1">
    <property type="nucleotide sequence ID" value="NZ_CP070371.1"/>
</dbReference>
<dbReference type="InterPro" id="IPR001753">
    <property type="entry name" value="Enoyl-CoA_hydra/iso"/>
</dbReference>
<gene>
    <name evidence="3" type="ORF">JWJ88_18950</name>
</gene>
<dbReference type="CDD" id="cd06558">
    <property type="entry name" value="crotonase-like"/>
    <property type="match status" value="1"/>
</dbReference>
<sequence>MSILRSERIGNVLVLTIDGPQTRNALVPEVYSAGVEALEQARDQADIGAVVLTGAGGCFCSGGNLAGIGERRTKGEDAARAAIERLHDFVHALRDAPMPVIAAVEGWAAGAGFSLALACDMIVAARDARFSMAYVRVGLSPDGGGTASLTRMLPRQMVSEIVMEGGEIGAERLHAFGLVNELADAGTALTAAFTRAERLAKGPRGAIASIKGLVASGQTASFGAQLDAERDAFARNLISDDAGEGLAAFFEKRAPRFGRK</sequence>
<evidence type="ECO:0000313" key="4">
    <source>
        <dbReference type="Proteomes" id="UP000663629"/>
    </source>
</evidence>
<dbReference type="PANTHER" id="PTHR43459:SF1">
    <property type="entry name" value="EG:BACN32G11.4 PROTEIN"/>
    <property type="match status" value="1"/>
</dbReference>
<dbReference type="EMBL" id="CP070371">
    <property type="protein sequence ID" value="QRZ15022.1"/>
    <property type="molecule type" value="Genomic_DNA"/>
</dbReference>
<dbReference type="InterPro" id="IPR018376">
    <property type="entry name" value="Enoyl-CoA_hyd/isom_CS"/>
</dbReference>
<evidence type="ECO:0000256" key="2">
    <source>
        <dbReference type="RuleBase" id="RU003707"/>
    </source>
</evidence>
<dbReference type="PROSITE" id="PS00166">
    <property type="entry name" value="ENOYL_COA_HYDRATASE"/>
    <property type="match status" value="1"/>
</dbReference>
<dbReference type="Gene3D" id="1.10.12.10">
    <property type="entry name" value="Lyase 2-enoyl-coa Hydratase, Chain A, domain 2"/>
    <property type="match status" value="1"/>
</dbReference>
<dbReference type="SUPFAM" id="SSF52096">
    <property type="entry name" value="ClpP/crotonase"/>
    <property type="match status" value="1"/>
</dbReference>
<evidence type="ECO:0000313" key="3">
    <source>
        <dbReference type="EMBL" id="QRZ15022.1"/>
    </source>
</evidence>
<dbReference type="NCBIfam" id="NF046063">
    <property type="entry name" value="oxepin_alt"/>
    <property type="match status" value="1"/>
</dbReference>
<keyword evidence="4" id="KW-1185">Reference proteome</keyword>
<dbReference type="Proteomes" id="UP000663629">
    <property type="component" value="Chromosome 2"/>
</dbReference>
<dbReference type="NCBIfam" id="NF005700">
    <property type="entry name" value="PRK07511.1"/>
    <property type="match status" value="1"/>
</dbReference>
<protein>
    <submittedName>
        <fullName evidence="3">Enoyl-CoA hydratase</fullName>
    </submittedName>
</protein>
<dbReference type="Gene3D" id="3.90.226.10">
    <property type="entry name" value="2-enoyl-CoA Hydratase, Chain A, domain 1"/>
    <property type="match status" value="1"/>
</dbReference>
<reference evidence="3 4" key="1">
    <citation type="submission" date="2021-02" db="EMBL/GenBank/DDBJ databases">
        <title>Paracoccus methylovroum sp.nov., a new methanol and methylamine utilizing methylotrophic denitrifer.</title>
        <authorList>
            <person name="Timsy T."/>
            <person name="Behrendt U."/>
            <person name="Ulrich A."/>
            <person name="Spanner T."/>
            <person name="Foesel B.U."/>
            <person name="Horn M.A."/>
            <person name="Kolb S."/>
        </authorList>
    </citation>
    <scope>NUCLEOTIDE SEQUENCE [LARGE SCALE GENOMIC DNA]</scope>
    <source>
        <strain evidence="3 4">H4-D09</strain>
    </source>
</reference>
<dbReference type="PANTHER" id="PTHR43459">
    <property type="entry name" value="ENOYL-COA HYDRATASE"/>
    <property type="match status" value="1"/>
</dbReference>
<dbReference type="InterPro" id="IPR029045">
    <property type="entry name" value="ClpP/crotonase-like_dom_sf"/>
</dbReference>
<accession>A0ABX7JL99</accession>
<dbReference type="InterPro" id="IPR014748">
    <property type="entry name" value="Enoyl-CoA_hydra_C"/>
</dbReference>
<dbReference type="Pfam" id="PF00378">
    <property type="entry name" value="ECH_1"/>
    <property type="match status" value="1"/>
</dbReference>
<proteinExistence type="inferred from homology"/>